<feature type="region of interest" description="Disordered" evidence="1">
    <location>
        <begin position="119"/>
        <end position="145"/>
    </location>
</feature>
<dbReference type="AlphaFoldDB" id="A0A4P2Q5H9"/>
<evidence type="ECO:0000256" key="1">
    <source>
        <dbReference type="SAM" id="MobiDB-lite"/>
    </source>
</evidence>
<dbReference type="Proteomes" id="UP000295781">
    <property type="component" value="Chromosome"/>
</dbReference>
<protein>
    <submittedName>
        <fullName evidence="2">Uncharacterized protein</fullName>
    </submittedName>
</protein>
<dbReference type="EMBL" id="CP012670">
    <property type="protein sequence ID" value="AUX24629.1"/>
    <property type="molecule type" value="Genomic_DNA"/>
</dbReference>
<name>A0A4P2Q5H9_SORCE</name>
<dbReference type="PROSITE" id="PS51257">
    <property type="entry name" value="PROKAR_LIPOPROTEIN"/>
    <property type="match status" value="1"/>
</dbReference>
<proteinExistence type="predicted"/>
<dbReference type="InterPro" id="IPR011041">
    <property type="entry name" value="Quinoprot_gluc/sorb_DH_b-prop"/>
</dbReference>
<sequence>MKSMRWSTWVVGAAVLVATAGCGALSPEGGALAGDEHVASSQHALTITGSFSGTLSFGGTSLTSSGGRDIFVAKFDSAGNHVWSKSFGSASGHEDGNGVAVDSTGNVFATGGIEGAVDFGGGTLSADPRERDRPRSRHQDLGPPRACYGATPARCCA</sequence>
<feature type="compositionally biased region" description="Basic and acidic residues" evidence="1">
    <location>
        <begin position="127"/>
        <end position="140"/>
    </location>
</feature>
<gene>
    <name evidence="2" type="ORF">SOCEGT47_051680</name>
</gene>
<evidence type="ECO:0000313" key="3">
    <source>
        <dbReference type="Proteomes" id="UP000295781"/>
    </source>
</evidence>
<organism evidence="2 3">
    <name type="scientific">Sorangium cellulosum</name>
    <name type="common">Polyangium cellulosum</name>
    <dbReference type="NCBI Taxonomy" id="56"/>
    <lineage>
        <taxon>Bacteria</taxon>
        <taxon>Pseudomonadati</taxon>
        <taxon>Myxococcota</taxon>
        <taxon>Polyangia</taxon>
        <taxon>Polyangiales</taxon>
        <taxon>Polyangiaceae</taxon>
        <taxon>Sorangium</taxon>
    </lineage>
</organism>
<evidence type="ECO:0000313" key="2">
    <source>
        <dbReference type="EMBL" id="AUX24629.1"/>
    </source>
</evidence>
<accession>A0A4P2Q5H9</accession>
<reference evidence="2 3" key="1">
    <citation type="submission" date="2015-09" db="EMBL/GenBank/DDBJ databases">
        <title>Sorangium comparison.</title>
        <authorList>
            <person name="Zaburannyi N."/>
            <person name="Bunk B."/>
            <person name="Overmann J."/>
            <person name="Mueller R."/>
        </authorList>
    </citation>
    <scope>NUCLEOTIDE SEQUENCE [LARGE SCALE GENOMIC DNA]</scope>
    <source>
        <strain evidence="2 3">So ceGT47</strain>
    </source>
</reference>
<dbReference type="SUPFAM" id="SSF50952">
    <property type="entry name" value="Soluble quinoprotein glucose dehydrogenase"/>
    <property type="match status" value="1"/>
</dbReference>